<keyword evidence="1" id="KW-0378">Hydrolase</keyword>
<sequence>MAVAAHARVGMVELPANAVSGPVTVFYPTRSAPATAQRGSFQLDVAIDAVPTAASARLVVISHGSPGSPWAHYDLVRSLVDAGFTVVLPEHHADNHKDASDPGPPAWRRRPLEVSRSIDRLARERAFASRLDFDRVGMFGMSAGGHTALTLAGGRWSPSRLREHCRLNIAEDFHACAGPSVALTGGMLDGLKKTIVNAINDRKFDDPAWYEHVDRRIVAVAAGVPFAADFDPDSLRQPKVALALISAQNDRWLVPRFHSDVVVAACRSCEHLLNVESGGHGALLGPLPEVGGFPDLIQDPPEFDRSTQVPRINKAITGFFQRALAETAR</sequence>
<dbReference type="PIRSF" id="PIRSF031982">
    <property type="entry name" value="UCP031982_abhydr"/>
    <property type="match status" value="1"/>
</dbReference>
<dbReference type="GO" id="GO:0016787">
    <property type="term" value="F:hydrolase activity"/>
    <property type="evidence" value="ECO:0007669"/>
    <property type="project" value="UniProtKB-KW"/>
</dbReference>
<gene>
    <name evidence="1" type="ORF">FN976_12950</name>
</gene>
<dbReference type="EMBL" id="VOBQ01000010">
    <property type="protein sequence ID" value="TWO70938.1"/>
    <property type="molecule type" value="Genomic_DNA"/>
</dbReference>
<protein>
    <submittedName>
        <fullName evidence="1">Dienelactone hydrolase</fullName>
    </submittedName>
</protein>
<reference evidence="1 2" key="1">
    <citation type="submission" date="2019-07" db="EMBL/GenBank/DDBJ databases">
        <title>Caenimonas sedimenti sp. nov., isolated from activated sludge.</title>
        <authorList>
            <person name="Xu J."/>
        </authorList>
    </citation>
    <scope>NUCLEOTIDE SEQUENCE [LARGE SCALE GENOMIC DNA]</scope>
    <source>
        <strain evidence="1 2">HX-9-20</strain>
    </source>
</reference>
<name>A0A562ZRJ3_9BURK</name>
<organism evidence="1 2">
    <name type="scientific">Caenimonas sedimenti</name>
    <dbReference type="NCBI Taxonomy" id="2596921"/>
    <lineage>
        <taxon>Bacteria</taxon>
        <taxon>Pseudomonadati</taxon>
        <taxon>Pseudomonadota</taxon>
        <taxon>Betaproteobacteria</taxon>
        <taxon>Burkholderiales</taxon>
        <taxon>Comamonadaceae</taxon>
        <taxon>Caenimonas</taxon>
    </lineage>
</organism>
<dbReference type="InterPro" id="IPR016986">
    <property type="entry name" value="UCP031982_abhydr"/>
</dbReference>
<dbReference type="AlphaFoldDB" id="A0A562ZRJ3"/>
<dbReference type="InterPro" id="IPR029058">
    <property type="entry name" value="AB_hydrolase_fold"/>
</dbReference>
<dbReference type="OrthoDB" id="192696at2"/>
<dbReference type="Proteomes" id="UP000318199">
    <property type="component" value="Unassembled WGS sequence"/>
</dbReference>
<dbReference type="Gene3D" id="3.40.50.1820">
    <property type="entry name" value="alpha/beta hydrolase"/>
    <property type="match status" value="1"/>
</dbReference>
<keyword evidence="2" id="KW-1185">Reference proteome</keyword>
<dbReference type="SUPFAM" id="SSF53474">
    <property type="entry name" value="alpha/beta-Hydrolases"/>
    <property type="match status" value="1"/>
</dbReference>
<accession>A0A562ZRJ3</accession>
<evidence type="ECO:0000313" key="2">
    <source>
        <dbReference type="Proteomes" id="UP000318199"/>
    </source>
</evidence>
<proteinExistence type="predicted"/>
<evidence type="ECO:0000313" key="1">
    <source>
        <dbReference type="EMBL" id="TWO70938.1"/>
    </source>
</evidence>
<comment type="caution">
    <text evidence="1">The sequence shown here is derived from an EMBL/GenBank/DDBJ whole genome shotgun (WGS) entry which is preliminary data.</text>
</comment>